<name>V5EXP7_KALBG</name>
<feature type="region of interest" description="Disordered" evidence="2">
    <location>
        <begin position="244"/>
        <end position="269"/>
    </location>
</feature>
<proteinExistence type="predicted"/>
<dbReference type="OrthoDB" id="3357224at2759"/>
<feature type="compositionally biased region" description="Polar residues" evidence="2">
    <location>
        <begin position="2081"/>
        <end position="2092"/>
    </location>
</feature>
<feature type="region of interest" description="Disordered" evidence="2">
    <location>
        <begin position="1107"/>
        <end position="1180"/>
    </location>
</feature>
<evidence type="ECO:0000256" key="2">
    <source>
        <dbReference type="SAM" id="MobiDB-lite"/>
    </source>
</evidence>
<dbReference type="STRING" id="1365824.V5EXP7"/>
<feature type="compositionally biased region" description="Polar residues" evidence="2">
    <location>
        <begin position="471"/>
        <end position="486"/>
    </location>
</feature>
<feature type="compositionally biased region" description="Basic and acidic residues" evidence="2">
    <location>
        <begin position="251"/>
        <end position="261"/>
    </location>
</feature>
<dbReference type="EMBL" id="KI545859">
    <property type="protein sequence ID" value="EST08323.1"/>
    <property type="molecule type" value="Genomic_DNA"/>
</dbReference>
<sequence>MDSSTLNVAAPVFQPGRFANGAKQTTPLSAASQGAALSDKNGSTVIQNQKALGSSAPGAVSMNANSRPFVPGGAANLNAFQPQRPQTPKTPYQADQSAIFPAARSPLPVHGLGHGLHPGSVQLTGLPAFLATPPIVGHMSPSPGYPGPTSPLSANGSASGSINPFFMPQGPVAFGLPRSAGPINGHMHFRKSRGLPPVTPLKTTGHNSTPSISLNPAAFAANLAALRAKKKVIVSLPRERPLLDDEALPAQDEHDQGKADTDGAGSHEAWSEANVAKLRRALTAASTRHNWPARQPWSSDRHDLIPCIDLPKDATVTCEIYPTPWPYSAGLPDTIEIYLPGASAWDEYYETAVEEQHIAPESDEHVAGSLLPRHWPWLPPNTAVPDVGGRARSMSISTPADPNMVTFKLNRYLQSQQESQQADPSGPFRKDATVAPHNAHRLFSRSQSDLTNRLRGAFERRRADSADLKLGSTSKRGQTMSLSMPSSGGPFGPEVFSALDLIRANSDEGPSKPASEAPHLPEKPSSDSEAIVGTSEPLLTNIAEDDAEQEAEAGPANRRFGAWTKTASGNWKALGRGFGYEPEPESAGKYARRHVRKTSRVSVSTSRQDGGELDEHLADNDEAIEIRTNPSEDADASDFEEELADFGPEHWRARRSSFHLSAFGGGARGRYGYEDEASDLSAEDELVDSLTPSDEQFSNPSDEEAARKERIMRRQIRAAERTSRREGKNRRRDRANTDNTLPSSSIGDGDVHERDLYSFKSETRHLLRRQEWQRSLQDEIISNPSDEDQSDLDDSRTFGQSERTHGTVDQGPRLSQDFRFPRSPKSAAVNLQGFTNHALAANRPPMSGTLGRASGISLLNPDAKEFKLGAATANKDASVPNSTLSAEHEATSGHFRLPSIKTSSFGSSALGERAANAPHLNVSAAAFTPSAFTFKTSQQIQVPDVSRSESPSIGAQEMERVAVAQQEQAQQREEQGREKRIRYGPLDYGSDDDRYAMYSTSPSRPQASTASIEGPLRAFSTLTRQGPPPFLPAGYSQQQRAVSHESGFAANAPSFVPSWAKGARPFSGSGSFKRPSLPDWGQLSQRDTAEVALPSIRDPSFFSRDVSSKAIPIRRPSEGNEVNPAVKTDSTQDKRAAADAVTAAPVSRQGEGSPDISTDADQTSNKTLKPPATFSSSAASVWSAQRARPIHIPVRPESYQSSSLLLASDASRSPSLRWAHRSAHSRSSMSSIGRRLRRPDGDGDDDESLNDFVDEIVDRVDKALEGWAGKILDEVTIMGQVRPNPRNGSSDPSFDHDKIAQTLLRRMEEVLDMHLASSFAVHARRPTDSSDGTQTTIRPLRQRDSSSSLAKATTASGLVDGSGEWDFDYVQEVLDAKLEGFRKHIETTMAHVLEKLGSSTPPVSASKPEPNGESRVGSASAANLTEVVSTRLMVQLESILEEYHEEAKEGWLASDTRLQTAMQTKLDENLFLLSEKGATERASIQQMLESELHGLERSIAQAGNSVQGHVESALKSCLPALLEEKMSGDVALANSLTDQVGKALGSILSDERTLLLEELGKSRSILFEALPSSHEVAQSTLNLVAPLVKSLKIDPIDSDSLVIRLAEVIGKQSIEHLVDLTPVLALLEPLIVKHEDARTFSKRILQRQEDTERTLSELPSAINAKTEIFLSSAGETSAKQALILEKVGQLKTDLQQRLDAASGVASNDIKALHKTLEHLSADKALTRDTAEKTLAELAGVYSVLNASYEALSRLETQQTSSEETQAQLMGRLEKQAQASADLARELREAESRAMYAEARRAELEVKLTASNKDSAMLRDQLAQMTSELSSLKEGQSQEREASAKALAEAAVKTERAEAATVELQDRLTHHLEQAATAEREAYDSAKSMLERASKAEGQVVALEKRIAEQDNRITNLQQLTATQKQKAAQSHQKLAEGEKRVKELEARVVELERAADRVEEMEAKAVELEDVRLKLKESEEREAGMREEVKRYDERWEQMERDLVEMKREYIERTDYEAKAQKFEESERLVEQLKAQLAAVSSTSNGWDSVSRTRTGAWSSMHAPRVRVEDVGAPAGRANGPTRSISSASTTSVVKEVEVDAGGWWS</sequence>
<feature type="region of interest" description="Disordered" evidence="2">
    <location>
        <begin position="781"/>
        <end position="824"/>
    </location>
</feature>
<evidence type="ECO:0000256" key="1">
    <source>
        <dbReference type="SAM" id="Coils"/>
    </source>
</evidence>
<keyword evidence="1" id="KW-0175">Coiled coil</keyword>
<feature type="region of interest" description="Disordered" evidence="2">
    <location>
        <begin position="679"/>
        <end position="751"/>
    </location>
</feature>
<feature type="region of interest" description="Disordered" evidence="2">
    <location>
        <begin position="2072"/>
        <end position="2092"/>
    </location>
</feature>
<feature type="region of interest" description="Disordered" evidence="2">
    <location>
        <begin position="964"/>
        <end position="986"/>
    </location>
</feature>
<dbReference type="RefSeq" id="XP_016293312.1">
    <property type="nucleotide sequence ID" value="XM_016435284.1"/>
</dbReference>
<dbReference type="OMA" id="EGWAGKI"/>
<dbReference type="Proteomes" id="UP000019377">
    <property type="component" value="Unassembled WGS sequence"/>
</dbReference>
<dbReference type="HOGENOM" id="CLU_000638_0_0_1"/>
<feature type="region of interest" description="Disordered" evidence="2">
    <location>
        <begin position="465"/>
        <end position="531"/>
    </location>
</feature>
<feature type="region of interest" description="Disordered" evidence="2">
    <location>
        <begin position="1396"/>
        <end position="1421"/>
    </location>
</feature>
<feature type="compositionally biased region" description="Polar residues" evidence="2">
    <location>
        <begin position="1155"/>
        <end position="1180"/>
    </location>
</feature>
<feature type="coiled-coil region" evidence="1">
    <location>
        <begin position="1885"/>
        <end position="2043"/>
    </location>
</feature>
<keyword evidence="4" id="KW-1185">Reference proteome</keyword>
<feature type="region of interest" description="Disordered" evidence="2">
    <location>
        <begin position="1322"/>
        <end position="1350"/>
    </location>
</feature>
<dbReference type="GeneID" id="27417903"/>
<gene>
    <name evidence="3" type="ORF">PSEUBRA_SCAF17g04350</name>
</gene>
<feature type="compositionally biased region" description="Polar residues" evidence="2">
    <location>
        <begin position="690"/>
        <end position="700"/>
    </location>
</feature>
<evidence type="ECO:0000313" key="3">
    <source>
        <dbReference type="EMBL" id="EST08323.1"/>
    </source>
</evidence>
<dbReference type="eggNOG" id="ENOG502SDVW">
    <property type="taxonomic scope" value="Eukaryota"/>
</dbReference>
<organism evidence="3 4">
    <name type="scientific">Kalmanozyma brasiliensis (strain GHG001)</name>
    <name type="common">Yeast</name>
    <name type="synonym">Pseudozyma brasiliensis</name>
    <dbReference type="NCBI Taxonomy" id="1365824"/>
    <lineage>
        <taxon>Eukaryota</taxon>
        <taxon>Fungi</taxon>
        <taxon>Dikarya</taxon>
        <taxon>Basidiomycota</taxon>
        <taxon>Ustilaginomycotina</taxon>
        <taxon>Ustilaginomycetes</taxon>
        <taxon>Ustilaginales</taxon>
        <taxon>Ustilaginaceae</taxon>
        <taxon>Kalmanozyma</taxon>
    </lineage>
</organism>
<feature type="coiled-coil region" evidence="1">
    <location>
        <begin position="1769"/>
        <end position="1806"/>
    </location>
</feature>
<feature type="compositionally biased region" description="Basic residues" evidence="2">
    <location>
        <begin position="590"/>
        <end position="599"/>
    </location>
</feature>
<reference evidence="4" key="1">
    <citation type="journal article" date="2013" name="Genome Announc.">
        <title>Draft genome sequence of Pseudozyma brasiliensis sp. nov. strain GHG001, a high producer of endo-1,4-xylanase isolated from an insect pest of sugarcane.</title>
        <authorList>
            <person name="Oliveira J.V.D.C."/>
            <person name="dos Santos R.A.C."/>
            <person name="Borges T.A."/>
            <person name="Riano-Pachon D.M."/>
            <person name="Goldman G.H."/>
        </authorList>
    </citation>
    <scope>NUCLEOTIDE SEQUENCE [LARGE SCALE GENOMIC DNA]</scope>
    <source>
        <strain evidence="4">GHG001</strain>
    </source>
</reference>
<feature type="region of interest" description="Disordered" evidence="2">
    <location>
        <begin position="583"/>
        <end position="613"/>
    </location>
</feature>
<feature type="region of interest" description="Disordered" evidence="2">
    <location>
        <begin position="1215"/>
        <end position="1247"/>
    </location>
</feature>
<feature type="compositionally biased region" description="Basic and acidic residues" evidence="2">
    <location>
        <begin position="717"/>
        <end position="726"/>
    </location>
</feature>
<protein>
    <submittedName>
        <fullName evidence="3">Uncharacterized protein</fullName>
    </submittedName>
</protein>
<accession>V5EXP7</accession>
<evidence type="ECO:0000313" key="4">
    <source>
        <dbReference type="Proteomes" id="UP000019377"/>
    </source>
</evidence>